<evidence type="ECO:0000256" key="1">
    <source>
        <dbReference type="SAM" id="MobiDB-lite"/>
    </source>
</evidence>
<proteinExistence type="predicted"/>
<reference evidence="2" key="1">
    <citation type="submission" date="2020-10" db="EMBL/GenBank/DDBJ databases">
        <title>Ca. Dormibacterota MAGs.</title>
        <authorList>
            <person name="Montgomery K."/>
        </authorList>
    </citation>
    <scope>NUCLEOTIDE SEQUENCE [LARGE SCALE GENOMIC DNA]</scope>
    <source>
        <strain evidence="2">SC8812_S17_10</strain>
    </source>
</reference>
<dbReference type="EMBL" id="JAEKNR010000106">
    <property type="protein sequence ID" value="MBJ7598392.1"/>
    <property type="molecule type" value="Genomic_DNA"/>
</dbReference>
<gene>
    <name evidence="2" type="ORF">JF922_09945</name>
</gene>
<protein>
    <submittedName>
        <fullName evidence="2">Uncharacterized protein</fullName>
    </submittedName>
</protein>
<evidence type="ECO:0000313" key="2">
    <source>
        <dbReference type="EMBL" id="MBJ7598392.1"/>
    </source>
</evidence>
<dbReference type="AlphaFoldDB" id="A0A934K0Q2"/>
<comment type="caution">
    <text evidence="2">The sequence shown here is derived from an EMBL/GenBank/DDBJ whole genome shotgun (WGS) entry which is preliminary data.</text>
</comment>
<sequence>MLGRTICKAGWTDLVRPNPQESARLKRQILQRYGIQPSTTNLALHELDHRLPLEIGGAPRDLANLWPEPWEADAKHPQGSGRPGGGAQAKDKIENRTRAAICNGRLSLAEGQRIFLGDWSSSA</sequence>
<accession>A0A934K0Q2</accession>
<dbReference type="Proteomes" id="UP000612893">
    <property type="component" value="Unassembled WGS sequence"/>
</dbReference>
<organism evidence="2 3">
    <name type="scientific">Candidatus Nephthysia bennettiae</name>
    <dbReference type="NCBI Taxonomy" id="3127016"/>
    <lineage>
        <taxon>Bacteria</taxon>
        <taxon>Bacillati</taxon>
        <taxon>Candidatus Dormiibacterota</taxon>
        <taxon>Candidatus Dormibacteria</taxon>
        <taxon>Candidatus Dormibacterales</taxon>
        <taxon>Candidatus Dormibacteraceae</taxon>
        <taxon>Candidatus Nephthysia</taxon>
    </lineage>
</organism>
<name>A0A934K0Q2_9BACT</name>
<keyword evidence="3" id="KW-1185">Reference proteome</keyword>
<evidence type="ECO:0000313" key="3">
    <source>
        <dbReference type="Proteomes" id="UP000612893"/>
    </source>
</evidence>
<feature type="region of interest" description="Disordered" evidence="1">
    <location>
        <begin position="67"/>
        <end position="95"/>
    </location>
</feature>